<dbReference type="Gene3D" id="3.40.630.190">
    <property type="entry name" value="LCP protein"/>
    <property type="match status" value="1"/>
</dbReference>
<evidence type="ECO:0000313" key="5">
    <source>
        <dbReference type="EMBL" id="MEI4281397.1"/>
    </source>
</evidence>
<feature type="domain" description="Cell envelope-related transcriptional attenuator" evidence="4">
    <location>
        <begin position="113"/>
        <end position="254"/>
    </location>
</feature>
<dbReference type="InterPro" id="IPR004474">
    <property type="entry name" value="LytR_CpsA_psr"/>
</dbReference>
<dbReference type="EMBL" id="JBAPLV010000050">
    <property type="protein sequence ID" value="MEI4281397.1"/>
    <property type="molecule type" value="Genomic_DNA"/>
</dbReference>
<gene>
    <name evidence="5" type="ORF">UXQ13_23185</name>
</gene>
<protein>
    <submittedName>
        <fullName evidence="5">LCP family protein</fullName>
    </submittedName>
</protein>
<evidence type="ECO:0000313" key="6">
    <source>
        <dbReference type="Proteomes" id="UP001373496"/>
    </source>
</evidence>
<keyword evidence="3" id="KW-1133">Transmembrane helix</keyword>
<evidence type="ECO:0000256" key="3">
    <source>
        <dbReference type="SAM" id="Phobius"/>
    </source>
</evidence>
<keyword evidence="3" id="KW-0812">Transmembrane</keyword>
<dbReference type="PANTHER" id="PTHR33392">
    <property type="entry name" value="POLYISOPRENYL-TEICHOIC ACID--PEPTIDOGLYCAN TEICHOIC ACID TRANSFERASE TAGU"/>
    <property type="match status" value="1"/>
</dbReference>
<dbReference type="PANTHER" id="PTHR33392:SF6">
    <property type="entry name" value="POLYISOPRENYL-TEICHOIC ACID--PEPTIDOGLYCAN TEICHOIC ACID TRANSFERASE TAGU"/>
    <property type="match status" value="1"/>
</dbReference>
<organism evidence="5 6">
    <name type="scientific">Klenkia terrae</name>
    <dbReference type="NCBI Taxonomy" id="1052259"/>
    <lineage>
        <taxon>Bacteria</taxon>
        <taxon>Bacillati</taxon>
        <taxon>Actinomycetota</taxon>
        <taxon>Actinomycetes</taxon>
        <taxon>Geodermatophilales</taxon>
        <taxon>Geodermatophilaceae</taxon>
        <taxon>Klenkia</taxon>
    </lineage>
</organism>
<keyword evidence="6" id="KW-1185">Reference proteome</keyword>
<proteinExistence type="inferred from homology"/>
<evidence type="ECO:0000259" key="4">
    <source>
        <dbReference type="Pfam" id="PF03816"/>
    </source>
</evidence>
<comment type="similarity">
    <text evidence="1">Belongs to the LytR/CpsA/Psr (LCP) family.</text>
</comment>
<reference evidence="5 6" key="1">
    <citation type="submission" date="2024-03" db="EMBL/GenBank/DDBJ databases">
        <title>Draft genome sequence of Klenkia terrae.</title>
        <authorList>
            <person name="Duangmal K."/>
            <person name="Chantavorakit T."/>
        </authorList>
    </citation>
    <scope>NUCLEOTIDE SEQUENCE [LARGE SCALE GENOMIC DNA]</scope>
    <source>
        <strain evidence="5 6">JCM 17786</strain>
    </source>
</reference>
<evidence type="ECO:0000256" key="1">
    <source>
        <dbReference type="ARBA" id="ARBA00006068"/>
    </source>
</evidence>
<feature type="transmembrane region" description="Helical" evidence="3">
    <location>
        <begin position="31"/>
        <end position="53"/>
    </location>
</feature>
<feature type="region of interest" description="Disordered" evidence="2">
    <location>
        <begin position="1"/>
        <end position="22"/>
    </location>
</feature>
<dbReference type="RefSeq" id="WP_225234219.1">
    <property type="nucleotide sequence ID" value="NZ_JBAPLV010000050.1"/>
</dbReference>
<sequence>MDHDLQPDELDDELPDEQPPRRPRRRVLRRALLGLGVLTAVLALLVAGGAWYVTDRYAGNVARVSDVFDGLDESSRPAEATPVTATTAAPVTFLLVGSDTRADIVAGELPDARSDAIMVARLSGDRQHVQVISIPRDSWVDIPGYGMNKINAAYAYGGPTLLIQTVEAVTGVRIDHYAAISFDELISMTDALGGVDVDVATTTSNGPYTFTAGPNHLDGDMARWYVGQRYDLPGGDFDRVKRQQNYLRSMFGKLFAAGTFTSLDQIDTVLTAVTGSIAVDDTLSTTDLLQLVLSARGITPDGIDFFTAPVLGTGTEGAASVVYLDDVTGARMWGYLQTDSLGQNADEFTDEALGDVVN</sequence>
<dbReference type="InterPro" id="IPR050922">
    <property type="entry name" value="LytR/CpsA/Psr_CW_biosynth"/>
</dbReference>
<accession>A0ABU8ECP4</accession>
<name>A0ABU8ECP4_9ACTN</name>
<keyword evidence="3" id="KW-0472">Membrane</keyword>
<evidence type="ECO:0000256" key="2">
    <source>
        <dbReference type="SAM" id="MobiDB-lite"/>
    </source>
</evidence>
<dbReference type="Proteomes" id="UP001373496">
    <property type="component" value="Unassembled WGS sequence"/>
</dbReference>
<comment type="caution">
    <text evidence="5">The sequence shown here is derived from an EMBL/GenBank/DDBJ whole genome shotgun (WGS) entry which is preliminary data.</text>
</comment>
<feature type="compositionally biased region" description="Acidic residues" evidence="2">
    <location>
        <begin position="7"/>
        <end position="16"/>
    </location>
</feature>
<dbReference type="Pfam" id="PF03816">
    <property type="entry name" value="LytR_cpsA_psr"/>
    <property type="match status" value="1"/>
</dbReference>
<dbReference type="NCBIfam" id="TIGR00350">
    <property type="entry name" value="lytR_cpsA_psr"/>
    <property type="match status" value="1"/>
</dbReference>